<evidence type="ECO:0000313" key="10">
    <source>
        <dbReference type="Proteomes" id="UP000264330"/>
    </source>
</evidence>
<evidence type="ECO:0000256" key="2">
    <source>
        <dbReference type="ARBA" id="ARBA00022448"/>
    </source>
</evidence>
<evidence type="ECO:0000256" key="3">
    <source>
        <dbReference type="ARBA" id="ARBA00022538"/>
    </source>
</evidence>
<dbReference type="InterPro" id="IPR050721">
    <property type="entry name" value="Trk_Ktr_HKT_K-transport"/>
</dbReference>
<keyword evidence="2" id="KW-0813">Transport</keyword>
<keyword evidence="4" id="KW-0630">Potassium</keyword>
<keyword evidence="5" id="KW-0520">NAD</keyword>
<reference evidence="9 10" key="1">
    <citation type="journal article" date="2018" name="Nat. Biotechnol.">
        <title>A standardized bacterial taxonomy based on genome phylogeny substantially revises the tree of life.</title>
        <authorList>
            <person name="Parks D.H."/>
            <person name="Chuvochina M."/>
            <person name="Waite D.W."/>
            <person name="Rinke C."/>
            <person name="Skarshewski A."/>
            <person name="Chaumeil P.A."/>
            <person name="Hugenholtz P."/>
        </authorList>
    </citation>
    <scope>NUCLEOTIDE SEQUENCE [LARGE SCALE GENOMIC DNA]</scope>
    <source>
        <strain evidence="9">UBA9359</strain>
    </source>
</reference>
<dbReference type="Pfam" id="PF02254">
    <property type="entry name" value="TrkA_N"/>
    <property type="match status" value="1"/>
</dbReference>
<evidence type="ECO:0000259" key="7">
    <source>
        <dbReference type="PROSITE" id="PS51201"/>
    </source>
</evidence>
<name>A0A3D5IVC1_9FLAO</name>
<evidence type="ECO:0000259" key="8">
    <source>
        <dbReference type="PROSITE" id="PS51202"/>
    </source>
</evidence>
<accession>A0A3D5IVC1</accession>
<evidence type="ECO:0000256" key="5">
    <source>
        <dbReference type="ARBA" id="ARBA00023027"/>
    </source>
</evidence>
<dbReference type="PROSITE" id="PS51202">
    <property type="entry name" value="RCK_C"/>
    <property type="match status" value="1"/>
</dbReference>
<dbReference type="Gene3D" id="3.40.50.720">
    <property type="entry name" value="NAD(P)-binding Rossmann-like Domain"/>
    <property type="match status" value="1"/>
</dbReference>
<proteinExistence type="predicted"/>
<evidence type="ECO:0000313" key="9">
    <source>
        <dbReference type="EMBL" id="HCV79791.1"/>
    </source>
</evidence>
<dbReference type="InterPro" id="IPR036721">
    <property type="entry name" value="RCK_C_sf"/>
</dbReference>
<organism evidence="9 10">
    <name type="scientific">Zunongwangia profunda</name>
    <dbReference type="NCBI Taxonomy" id="398743"/>
    <lineage>
        <taxon>Bacteria</taxon>
        <taxon>Pseudomonadati</taxon>
        <taxon>Bacteroidota</taxon>
        <taxon>Flavobacteriia</taxon>
        <taxon>Flavobacteriales</taxon>
        <taxon>Flavobacteriaceae</taxon>
        <taxon>Zunongwangia</taxon>
    </lineage>
</organism>
<dbReference type="GO" id="GO:0005886">
    <property type="term" value="C:plasma membrane"/>
    <property type="evidence" value="ECO:0007669"/>
    <property type="project" value="InterPro"/>
</dbReference>
<evidence type="ECO:0000256" key="4">
    <source>
        <dbReference type="ARBA" id="ARBA00022958"/>
    </source>
</evidence>
<dbReference type="SUPFAM" id="SSF116726">
    <property type="entry name" value="TrkA C-terminal domain-like"/>
    <property type="match status" value="1"/>
</dbReference>
<sequence length="236" mass="26218">MVQKSETFKFKNHINMNIIIVGAGKTGKHVIEAALKDRQNVYVIEKDERIANLAATNYDCVVINADATNPDTLKEAKAEDAHAIIVTTNDDAVNSLVILLAKKMGITRLVSSVNNDDLLPVFEQLGIDTVESPYRLNGKYLYRAMLGPNVKEFLDLGDGYELLEMMVEKNSKISNQYIKSLSKDKILPSDSLVVLIKRNNQVIIPEGDTRIFVNDILVVLSRKNVVAEISKIFGAV</sequence>
<keyword evidence="3" id="KW-0633">Potassium transport</keyword>
<dbReference type="InterPro" id="IPR006037">
    <property type="entry name" value="RCK_C"/>
</dbReference>
<protein>
    <recommendedName>
        <fullName evidence="1">Trk system potassium uptake protein TrkA</fullName>
    </recommendedName>
</protein>
<dbReference type="AlphaFoldDB" id="A0A3D5IVC1"/>
<gene>
    <name evidence="9" type="ORF">DGQ38_01930</name>
</gene>
<evidence type="ECO:0000256" key="1">
    <source>
        <dbReference type="ARBA" id="ARBA00017378"/>
    </source>
</evidence>
<keyword evidence="6" id="KW-0406">Ion transport</keyword>
<dbReference type="SUPFAM" id="SSF51735">
    <property type="entry name" value="NAD(P)-binding Rossmann-fold domains"/>
    <property type="match status" value="1"/>
</dbReference>
<dbReference type="Proteomes" id="UP000264330">
    <property type="component" value="Unassembled WGS sequence"/>
</dbReference>
<evidence type="ECO:0000256" key="6">
    <source>
        <dbReference type="ARBA" id="ARBA00023065"/>
    </source>
</evidence>
<dbReference type="InterPro" id="IPR036291">
    <property type="entry name" value="NAD(P)-bd_dom_sf"/>
</dbReference>
<feature type="domain" description="RCK C-terminal" evidence="8">
    <location>
        <begin position="148"/>
        <end position="235"/>
    </location>
</feature>
<dbReference type="PRINTS" id="PR00335">
    <property type="entry name" value="KUPTAKETRKA"/>
</dbReference>
<dbReference type="PANTHER" id="PTHR43833">
    <property type="entry name" value="POTASSIUM CHANNEL PROTEIN 2-RELATED-RELATED"/>
    <property type="match status" value="1"/>
</dbReference>
<dbReference type="GO" id="GO:0015079">
    <property type="term" value="F:potassium ion transmembrane transporter activity"/>
    <property type="evidence" value="ECO:0007669"/>
    <property type="project" value="InterPro"/>
</dbReference>
<comment type="caution">
    <text evidence="9">The sequence shown here is derived from an EMBL/GenBank/DDBJ whole genome shotgun (WGS) entry which is preliminary data.</text>
</comment>
<dbReference type="InterPro" id="IPR006036">
    <property type="entry name" value="K_uptake_TrkA"/>
</dbReference>
<feature type="domain" description="RCK N-terminal" evidence="7">
    <location>
        <begin position="15"/>
        <end position="131"/>
    </location>
</feature>
<dbReference type="EMBL" id="DPMF01000036">
    <property type="protein sequence ID" value="HCV79791.1"/>
    <property type="molecule type" value="Genomic_DNA"/>
</dbReference>
<dbReference type="InterPro" id="IPR003148">
    <property type="entry name" value="RCK_N"/>
</dbReference>
<dbReference type="Gene3D" id="3.30.70.1450">
    <property type="entry name" value="Regulator of K+ conductance, C-terminal domain"/>
    <property type="match status" value="1"/>
</dbReference>
<dbReference type="PROSITE" id="PS51201">
    <property type="entry name" value="RCK_N"/>
    <property type="match status" value="1"/>
</dbReference>
<dbReference type="Pfam" id="PF02080">
    <property type="entry name" value="TrkA_C"/>
    <property type="match status" value="1"/>
</dbReference>
<dbReference type="PANTHER" id="PTHR43833:SF5">
    <property type="entry name" value="TRK SYSTEM POTASSIUM UPTAKE PROTEIN TRKA"/>
    <property type="match status" value="1"/>
</dbReference>